<dbReference type="EMBL" id="LR633967">
    <property type="protein sequence ID" value="VUX56121.1"/>
    <property type="molecule type" value="Genomic_DNA"/>
</dbReference>
<dbReference type="AlphaFoldDB" id="A0A7D9H524"/>
<accession>A0A7D9H524</accession>
<proteinExistence type="predicted"/>
<evidence type="ECO:0000313" key="1">
    <source>
        <dbReference type="EMBL" id="VUX56121.1"/>
    </source>
</evidence>
<gene>
    <name evidence="1" type="ORF">JTBM06_V1_310003</name>
</gene>
<protein>
    <submittedName>
        <fullName evidence="1">Uncharacterized protein</fullName>
    </submittedName>
</protein>
<sequence length="105" mass="11579">MRQIDRFLIGALVAGVWSLVALQMTSTTYAQELSADEQVTQNEITVIHATDIVGLSAMIHQSVRDHQFRPQSMLGLDQYVKSIVRNCRISGAVTGDRITSTNISC</sequence>
<name>A0A7D9H524_9GAMM</name>
<organism evidence="1">
    <name type="scientific">uncultured Woeseiaceae bacterium</name>
    <dbReference type="NCBI Taxonomy" id="1983305"/>
    <lineage>
        <taxon>Bacteria</taxon>
        <taxon>Pseudomonadati</taxon>
        <taxon>Pseudomonadota</taxon>
        <taxon>Gammaproteobacteria</taxon>
        <taxon>Woeseiales</taxon>
        <taxon>Woeseiaceae</taxon>
        <taxon>environmental samples</taxon>
    </lineage>
</organism>
<reference evidence="1" key="1">
    <citation type="submission" date="2019-07" db="EMBL/GenBank/DDBJ databases">
        <authorList>
            <person name="Weber M."/>
            <person name="Kostadinov I."/>
            <person name="Kostadinov D I."/>
        </authorList>
    </citation>
    <scope>NUCLEOTIDE SEQUENCE</scope>
    <source>
        <strain evidence="1">Gfbio:sag-sample-m06:053724c1-46a9-4a36-b237-ea2bf867836b</strain>
    </source>
</reference>